<dbReference type="EMBL" id="LVVM01002687">
    <property type="protein sequence ID" value="OJA16112.1"/>
    <property type="molecule type" value="Genomic_DNA"/>
</dbReference>
<dbReference type="AlphaFoldDB" id="A0A1J8QRP6"/>
<gene>
    <name evidence="2" type="ORF">AZE42_10421</name>
</gene>
<proteinExistence type="predicted"/>
<feature type="compositionally biased region" description="Basic and acidic residues" evidence="1">
    <location>
        <begin position="150"/>
        <end position="160"/>
    </location>
</feature>
<evidence type="ECO:0000313" key="3">
    <source>
        <dbReference type="Proteomes" id="UP000183567"/>
    </source>
</evidence>
<comment type="caution">
    <text evidence="2">The sequence shown here is derived from an EMBL/GenBank/DDBJ whole genome shotgun (WGS) entry which is preliminary data.</text>
</comment>
<organism evidence="2 3">
    <name type="scientific">Rhizopogon vesiculosus</name>
    <dbReference type="NCBI Taxonomy" id="180088"/>
    <lineage>
        <taxon>Eukaryota</taxon>
        <taxon>Fungi</taxon>
        <taxon>Dikarya</taxon>
        <taxon>Basidiomycota</taxon>
        <taxon>Agaricomycotina</taxon>
        <taxon>Agaricomycetes</taxon>
        <taxon>Agaricomycetidae</taxon>
        <taxon>Boletales</taxon>
        <taxon>Suillineae</taxon>
        <taxon>Rhizopogonaceae</taxon>
        <taxon>Rhizopogon</taxon>
    </lineage>
</organism>
<accession>A0A1J8QRP6</accession>
<dbReference type="Proteomes" id="UP000183567">
    <property type="component" value="Unassembled WGS sequence"/>
</dbReference>
<feature type="compositionally biased region" description="Low complexity" evidence="1">
    <location>
        <begin position="161"/>
        <end position="196"/>
    </location>
</feature>
<protein>
    <submittedName>
        <fullName evidence="2">Uncharacterized protein</fullName>
    </submittedName>
</protein>
<feature type="compositionally biased region" description="Polar residues" evidence="1">
    <location>
        <begin position="110"/>
        <end position="127"/>
    </location>
</feature>
<evidence type="ECO:0000256" key="1">
    <source>
        <dbReference type="SAM" id="MobiDB-lite"/>
    </source>
</evidence>
<name>A0A1J8QRP6_9AGAM</name>
<reference evidence="2 3" key="1">
    <citation type="submission" date="2016-03" db="EMBL/GenBank/DDBJ databases">
        <title>Comparative genomics of the ectomycorrhizal sister species Rhizopogon vinicolor and Rhizopogon vesiculosus (Basidiomycota: Boletales) reveals a divergence of the mating type B locus.</title>
        <authorList>
            <person name="Mujic A.B."/>
            <person name="Kuo A."/>
            <person name="Tritt A."/>
            <person name="Lipzen A."/>
            <person name="Chen C."/>
            <person name="Johnson J."/>
            <person name="Sharma A."/>
            <person name="Barry K."/>
            <person name="Grigoriev I.V."/>
            <person name="Spatafora J.W."/>
        </authorList>
    </citation>
    <scope>NUCLEOTIDE SEQUENCE [LARGE SCALE GENOMIC DNA]</scope>
    <source>
        <strain evidence="2 3">AM-OR11-056</strain>
    </source>
</reference>
<dbReference type="OrthoDB" id="2693214at2759"/>
<sequence length="202" mass="21989">MLKDPGLKSLLFISKVLRDTLETLRAAKSLSVLNVTSTGAATRRPAKPEYVPRLPQGFFDDARDGVQSSTIPITHVHPPAPRRRRFMPSLTLHPHDLLIQLSSLFRHSQPTTGEATALQQLPRQNVSSRHRPPIVEVPTAQDKQTLYVARRPERPGDKGKQTQQQQGQSQSQAQASTSPTPPAATTTSTTPLQITTGGAAAT</sequence>
<feature type="non-terminal residue" evidence="2">
    <location>
        <position position="202"/>
    </location>
</feature>
<keyword evidence="3" id="KW-1185">Reference proteome</keyword>
<evidence type="ECO:0000313" key="2">
    <source>
        <dbReference type="EMBL" id="OJA16112.1"/>
    </source>
</evidence>
<feature type="region of interest" description="Disordered" evidence="1">
    <location>
        <begin position="110"/>
        <end position="202"/>
    </location>
</feature>